<dbReference type="InterPro" id="IPR018060">
    <property type="entry name" value="HTH_AraC"/>
</dbReference>
<dbReference type="Gene3D" id="2.70.70.10">
    <property type="entry name" value="Glucose Permease (Domain IIA)"/>
    <property type="match status" value="1"/>
</dbReference>
<dbReference type="SUPFAM" id="SSF47831">
    <property type="entry name" value="Enzyme I of the PEP:sugar phosphotransferase system HPr-binding (sub)domain"/>
    <property type="match status" value="1"/>
</dbReference>
<dbReference type="Pfam" id="PF00391">
    <property type="entry name" value="PEP-utilizers"/>
    <property type="match status" value="1"/>
</dbReference>
<protein>
    <submittedName>
        <fullName evidence="12">Uncharacterized protein</fullName>
    </submittedName>
</protein>
<keyword evidence="4" id="KW-0808">Transferase</keyword>
<accession>A0A212JRS9</accession>
<dbReference type="AlphaFoldDB" id="A0A212JRS9"/>
<dbReference type="InterPro" id="IPR018062">
    <property type="entry name" value="HTH_AraC-typ_CS"/>
</dbReference>
<evidence type="ECO:0000259" key="10">
    <source>
        <dbReference type="PROSITE" id="PS51093"/>
    </source>
</evidence>
<feature type="compositionally biased region" description="Basic and acidic residues" evidence="8">
    <location>
        <begin position="620"/>
        <end position="631"/>
    </location>
</feature>
<dbReference type="GO" id="GO:0003700">
    <property type="term" value="F:DNA-binding transcription factor activity"/>
    <property type="evidence" value="ECO:0007669"/>
    <property type="project" value="InterPro"/>
</dbReference>
<evidence type="ECO:0000313" key="12">
    <source>
        <dbReference type="EMBL" id="SBW02133.1"/>
    </source>
</evidence>
<dbReference type="Gene3D" id="3.30.1340.10">
    <property type="entry name" value="HPr-like"/>
    <property type="match status" value="1"/>
</dbReference>
<feature type="compositionally biased region" description="Basic residues" evidence="8">
    <location>
        <begin position="718"/>
        <end position="742"/>
    </location>
</feature>
<dbReference type="Pfam" id="PF00381">
    <property type="entry name" value="PTS-HPr"/>
    <property type="match status" value="1"/>
</dbReference>
<evidence type="ECO:0000256" key="1">
    <source>
        <dbReference type="ARBA" id="ARBA00007837"/>
    </source>
</evidence>
<dbReference type="Pfam" id="PF00358">
    <property type="entry name" value="PTS_EIIA_1"/>
    <property type="match status" value="1"/>
</dbReference>
<feature type="domain" description="HTH araC/xylS-type" evidence="9">
    <location>
        <begin position="1044"/>
        <end position="1142"/>
    </location>
</feature>
<comment type="similarity">
    <text evidence="1">Belongs to the PEP-utilizing enzyme family.</text>
</comment>
<feature type="region of interest" description="Disordered" evidence="8">
    <location>
        <begin position="500"/>
        <end position="826"/>
    </location>
</feature>
<dbReference type="InterPro" id="IPR000032">
    <property type="entry name" value="HPr-like"/>
</dbReference>
<gene>
    <name evidence="12" type="ORF">KL86APRO_11543</name>
</gene>
<dbReference type="PROSITE" id="PS51350">
    <property type="entry name" value="PTS_HPR_DOM"/>
    <property type="match status" value="1"/>
</dbReference>
<evidence type="ECO:0000259" key="9">
    <source>
        <dbReference type="PROSITE" id="PS01124"/>
    </source>
</evidence>
<dbReference type="Gene3D" id="1.10.274.10">
    <property type="entry name" value="PtsI, HPr-binding domain"/>
    <property type="match status" value="1"/>
</dbReference>
<dbReference type="PRINTS" id="PR00032">
    <property type="entry name" value="HTHARAC"/>
</dbReference>
<dbReference type="InterPro" id="IPR011055">
    <property type="entry name" value="Dup_hybrid_motif"/>
</dbReference>
<dbReference type="GO" id="GO:0016772">
    <property type="term" value="F:transferase activity, transferring phosphorus-containing groups"/>
    <property type="evidence" value="ECO:0007669"/>
    <property type="project" value="InterPro"/>
</dbReference>
<evidence type="ECO:0000256" key="4">
    <source>
        <dbReference type="ARBA" id="ARBA00022679"/>
    </source>
</evidence>
<dbReference type="SUPFAM" id="SSF52009">
    <property type="entry name" value="Phosphohistidine domain"/>
    <property type="match status" value="1"/>
</dbReference>
<evidence type="ECO:0000256" key="7">
    <source>
        <dbReference type="ARBA" id="ARBA00023163"/>
    </source>
</evidence>
<feature type="domain" description="PTS EIIA type-1" evidence="10">
    <location>
        <begin position="24"/>
        <end position="128"/>
    </location>
</feature>
<dbReference type="NCBIfam" id="TIGR01003">
    <property type="entry name" value="PTS_HPr_family"/>
    <property type="match status" value="1"/>
</dbReference>
<dbReference type="InterPro" id="IPR036637">
    <property type="entry name" value="Phosphohistidine_dom_sf"/>
</dbReference>
<dbReference type="InterPro" id="IPR001127">
    <property type="entry name" value="PTS_EIIA_1_perm"/>
</dbReference>
<dbReference type="EMBL" id="FLUO01000001">
    <property type="protein sequence ID" value="SBW02133.1"/>
    <property type="molecule type" value="Genomic_DNA"/>
</dbReference>
<evidence type="ECO:0000256" key="2">
    <source>
        <dbReference type="ARBA" id="ARBA00022448"/>
    </source>
</evidence>
<dbReference type="InterPro" id="IPR036618">
    <property type="entry name" value="PtsI_HPr-bd_sf"/>
</dbReference>
<dbReference type="InterPro" id="IPR035895">
    <property type="entry name" value="HPr-like_sf"/>
</dbReference>
<feature type="compositionally biased region" description="Basic residues" evidence="8">
    <location>
        <begin position="802"/>
        <end position="811"/>
    </location>
</feature>
<evidence type="ECO:0000259" key="11">
    <source>
        <dbReference type="PROSITE" id="PS51350"/>
    </source>
</evidence>
<organism evidence="12">
    <name type="scientific">uncultured Alphaproteobacteria bacterium</name>
    <dbReference type="NCBI Taxonomy" id="91750"/>
    <lineage>
        <taxon>Bacteria</taxon>
        <taxon>Pseudomonadati</taxon>
        <taxon>Pseudomonadota</taxon>
        <taxon>Alphaproteobacteria</taxon>
        <taxon>environmental samples</taxon>
    </lineage>
</organism>
<sequence length="1151" mass="121651">MAAQDLVLLAPLAGRVVPLDQVADPMFALGMIGDGVAIEPETGEVFAPCAGVVVSVHSRGHAVKLRADGGAEVLVHVGLEAVALRGEGFEVLVAEGETVAAGAPLLRFDRARLAALCGLVTTPVVITSDAFHVESRASGGAVAVGDALMTVAAVGAPVEPPKTTAEREVVLEMTLGFHARPAALLAETAKGFASAVQVVLGGRRANAKSPVSLLTLGCRYGDRLTVSADGVDADAAAAAVAEAIASGLGDPVVPLGSETELPAEPEPTAPAEPFGPDERVVLDGIVGSPGIAIGAVVRIGSRRAAPPETGADPATETAALLAAVEAVRRHLKTQAETSATAPQREVAAAHAALLEDPELLDAAGKWIAAGKSAGNAWGRAIEVQTTILRGLDNARLAERADDLVDLEQRVLAALAGEPLDDVAVAEDAIVVADELLPSQFLAFGERLPAGFVVAKGGRTSHVAILAASSGVPMLVAVGADALRIPEGAALVLDAETGRVVVNPGTAGNPRRRHPARGPARRQPRRRPRGLRDGRRHPSAGLRQRRLGRRRGARCRVRRGRVRAGAHRVRFPRPPHRADRGGAARRISGDGGRDARAAADRAHARHRRRQADSVSAACGRGEPDPRRARHPDVAPPSRDAAPAVPRDPADGAARAVPDHAADGRRSRRPALGAGDLPGGKGGPRHRRRGSARDHDRGSVGGGARRPSRRRGGFLLDRHQRPHPVRSRHGSRQPGARRRGRRVPSRGAADDRPDRRGRAPPRPPGGGVRRPRFGGARRADPDRSRRHQPVGDALRHSRVEGVHPHPRRRRLPRGGRGGAGAGHRRRGAGAGACALAGLPAAVARRRDRRRHVRRGLKDRAMPPIPMTSLADFERGAWSGGEPLPRRVAFARDTRPPPPGGLQVQFPRLELVLDGVYRNELCDAAGGTAICDLEAGDALFVGANCWNRPVWDADVRLLSLLIGSKHFGLSLLFWDAGNGAFGPVEKRSGPLSGNSPLYHMAAALAGCRDAVDAPFLRPQVAAVVEYARTLVAQAVSADERRSAALHRAACLYLEENLGAGITRERVARQFGVSPNYLSRVFRDQGGVTFSEFVAARRVGTAQWLLEAYDLPLAEVAQRCGFRDVNYFLKVFKKRVGRTPTEYRASIRAHGTPRA</sequence>
<dbReference type="InterPro" id="IPR008731">
    <property type="entry name" value="PTS_EIN"/>
</dbReference>
<keyword evidence="3" id="KW-0762">Sugar transport</keyword>
<dbReference type="GO" id="GO:0043565">
    <property type="term" value="F:sequence-specific DNA binding"/>
    <property type="evidence" value="ECO:0007669"/>
    <property type="project" value="InterPro"/>
</dbReference>
<feature type="compositionally biased region" description="Basic residues" evidence="8">
    <location>
        <begin position="509"/>
        <end position="574"/>
    </location>
</feature>
<proteinExistence type="inferred from homology"/>
<feature type="compositionally biased region" description="Basic and acidic residues" evidence="8">
    <location>
        <begin position="791"/>
        <end position="801"/>
    </location>
</feature>
<dbReference type="PANTHER" id="PTHR46244:SF6">
    <property type="entry name" value="PHOSPHOENOLPYRUVATE-PROTEIN PHOSPHOTRANSFERASE"/>
    <property type="match status" value="1"/>
</dbReference>
<feature type="compositionally biased region" description="Low complexity" evidence="8">
    <location>
        <begin position="634"/>
        <end position="654"/>
    </location>
</feature>
<dbReference type="Pfam" id="PF05524">
    <property type="entry name" value="PEP-utilisers_N"/>
    <property type="match status" value="1"/>
</dbReference>
<keyword evidence="5" id="KW-0805">Transcription regulation</keyword>
<dbReference type="Gene3D" id="3.50.30.10">
    <property type="entry name" value="Phosphohistidine domain"/>
    <property type="match status" value="1"/>
</dbReference>
<dbReference type="SUPFAM" id="SSF51261">
    <property type="entry name" value="Duplicated hybrid motif"/>
    <property type="match status" value="1"/>
</dbReference>
<evidence type="ECO:0000256" key="8">
    <source>
        <dbReference type="SAM" id="MobiDB-lite"/>
    </source>
</evidence>
<keyword evidence="7" id="KW-0804">Transcription</keyword>
<dbReference type="InterPro" id="IPR009057">
    <property type="entry name" value="Homeodomain-like_sf"/>
</dbReference>
<evidence type="ECO:0000256" key="5">
    <source>
        <dbReference type="ARBA" id="ARBA00023015"/>
    </source>
</evidence>
<dbReference type="GO" id="GO:0009401">
    <property type="term" value="P:phosphoenolpyruvate-dependent sugar phosphotransferase system"/>
    <property type="evidence" value="ECO:0007669"/>
    <property type="project" value="InterPro"/>
</dbReference>
<dbReference type="InterPro" id="IPR008279">
    <property type="entry name" value="PEP-util_enz_mobile_dom"/>
</dbReference>
<evidence type="ECO:0000256" key="3">
    <source>
        <dbReference type="ARBA" id="ARBA00022597"/>
    </source>
</evidence>
<dbReference type="NCBIfam" id="TIGR00830">
    <property type="entry name" value="PTBA"/>
    <property type="match status" value="1"/>
</dbReference>
<feature type="compositionally biased region" description="Basic and acidic residues" evidence="8">
    <location>
        <begin position="575"/>
        <end position="601"/>
    </location>
</feature>
<keyword evidence="6" id="KW-0238">DNA-binding</keyword>
<feature type="compositionally biased region" description="Basic and acidic residues" evidence="8">
    <location>
        <begin position="746"/>
        <end position="755"/>
    </location>
</feature>
<dbReference type="PRINTS" id="PR00107">
    <property type="entry name" value="PHOSPHOCPHPR"/>
</dbReference>
<dbReference type="PROSITE" id="PS51093">
    <property type="entry name" value="PTS_EIIA_TYPE_1"/>
    <property type="match status" value="1"/>
</dbReference>
<evidence type="ECO:0000256" key="6">
    <source>
        <dbReference type="ARBA" id="ARBA00023125"/>
    </source>
</evidence>
<dbReference type="SMART" id="SM00342">
    <property type="entry name" value="HTH_ARAC"/>
    <property type="match status" value="1"/>
</dbReference>
<dbReference type="PANTHER" id="PTHR46244">
    <property type="entry name" value="PHOSPHOENOLPYRUVATE-PROTEIN PHOSPHOTRANSFERASE"/>
    <property type="match status" value="1"/>
</dbReference>
<dbReference type="InterPro" id="IPR050499">
    <property type="entry name" value="PEP-utilizing_PTS_enzyme"/>
</dbReference>
<feature type="domain" description="HPr" evidence="11">
    <location>
        <begin position="164"/>
        <end position="251"/>
    </location>
</feature>
<dbReference type="PROSITE" id="PS01124">
    <property type="entry name" value="HTH_ARAC_FAMILY_2"/>
    <property type="match status" value="1"/>
</dbReference>
<dbReference type="PROSITE" id="PS00041">
    <property type="entry name" value="HTH_ARAC_FAMILY_1"/>
    <property type="match status" value="1"/>
</dbReference>
<dbReference type="SUPFAM" id="SSF55594">
    <property type="entry name" value="HPr-like"/>
    <property type="match status" value="1"/>
</dbReference>
<reference evidence="12" key="1">
    <citation type="submission" date="2016-04" db="EMBL/GenBank/DDBJ databases">
        <authorList>
            <person name="Evans L.H."/>
            <person name="Alamgir A."/>
            <person name="Owens N."/>
            <person name="Weber N.D."/>
            <person name="Virtaneva K."/>
            <person name="Barbian K."/>
            <person name="Babar A."/>
            <person name="Rosenke K."/>
        </authorList>
    </citation>
    <scope>NUCLEOTIDE SEQUENCE</scope>
    <source>
        <strain evidence="12">86</strain>
    </source>
</reference>
<dbReference type="Gene3D" id="1.10.10.60">
    <property type="entry name" value="Homeodomain-like"/>
    <property type="match status" value="2"/>
</dbReference>
<name>A0A212JRS9_9PROT</name>
<dbReference type="SUPFAM" id="SSF46689">
    <property type="entry name" value="Homeodomain-like"/>
    <property type="match status" value="2"/>
</dbReference>
<dbReference type="Pfam" id="PF12833">
    <property type="entry name" value="HTH_18"/>
    <property type="match status" value="1"/>
</dbReference>
<dbReference type="CDD" id="cd00367">
    <property type="entry name" value="PTS-HPr_like"/>
    <property type="match status" value="1"/>
</dbReference>
<dbReference type="InterPro" id="IPR020449">
    <property type="entry name" value="Tscrpt_reg_AraC-type_HTH"/>
</dbReference>
<keyword evidence="2" id="KW-0813">Transport</keyword>